<protein>
    <recommendedName>
        <fullName evidence="2">Sulfurtransferase</fullName>
    </recommendedName>
</protein>
<keyword evidence="1" id="KW-0677">Repeat</keyword>
<name>A0AA35X7C5_GEOBA</name>
<evidence type="ECO:0000256" key="3">
    <source>
        <dbReference type="SAM" id="MobiDB-lite"/>
    </source>
</evidence>
<evidence type="ECO:0000313" key="6">
    <source>
        <dbReference type="Proteomes" id="UP001174909"/>
    </source>
</evidence>
<comment type="caution">
    <text evidence="5">The sequence shown here is derived from an EMBL/GenBank/DDBJ whole genome shotgun (WGS) entry which is preliminary data.</text>
</comment>
<proteinExistence type="predicted"/>
<sequence>MAEYAHPESLVTTDWVAEHGGDANVRLVEVDVDTSAYEQGHIAGAVTWNWQSQLQQNVARDIVSRGEMEGLLTGSGISPDTTIVLYGDNNNWFAAWAFWQLHYYGHQNVRLMNGGRALWLAENRVTTTDVPSYAASNYSITTENTDLRALRDYVLDAVRSGSHALVDVRSPDEFSGALNAPPNLPQEGSQRNGHIPGAANVPWGQAVNEDGTFKSADDLSALYGGKGVDGSRETIAYCRIGERSSHTWFVLSQLLGYDNVRNYDGSWTEWGSIVGAPIERDV</sequence>
<dbReference type="InterPro" id="IPR001307">
    <property type="entry name" value="Thiosulphate_STrfase_CS"/>
</dbReference>
<gene>
    <name evidence="5" type="ORF">GBAR_LOCUS22723</name>
</gene>
<dbReference type="Gene3D" id="3.40.250.10">
    <property type="entry name" value="Rhodanese-like domain"/>
    <property type="match status" value="2"/>
</dbReference>
<accession>A0AA35X7C5</accession>
<evidence type="ECO:0000256" key="2">
    <source>
        <dbReference type="RuleBase" id="RU000507"/>
    </source>
</evidence>
<dbReference type="PANTHER" id="PTHR43855">
    <property type="entry name" value="THIOSULFATE SULFURTRANSFERASE"/>
    <property type="match status" value="1"/>
</dbReference>
<dbReference type="EMBL" id="CASHTH010003145">
    <property type="protein sequence ID" value="CAI8040870.1"/>
    <property type="molecule type" value="Genomic_DNA"/>
</dbReference>
<dbReference type="SMART" id="SM00450">
    <property type="entry name" value="RHOD"/>
    <property type="match status" value="2"/>
</dbReference>
<evidence type="ECO:0000313" key="5">
    <source>
        <dbReference type="EMBL" id="CAI8040870.1"/>
    </source>
</evidence>
<dbReference type="AlphaFoldDB" id="A0AA35X7C5"/>
<dbReference type="PROSITE" id="PS50206">
    <property type="entry name" value="RHODANESE_3"/>
    <property type="match status" value="2"/>
</dbReference>
<dbReference type="InterPro" id="IPR051126">
    <property type="entry name" value="Thiosulfate_sulfurtransferase"/>
</dbReference>
<feature type="region of interest" description="Disordered" evidence="3">
    <location>
        <begin position="176"/>
        <end position="195"/>
    </location>
</feature>
<organism evidence="5 6">
    <name type="scientific">Geodia barretti</name>
    <name type="common">Barrett's horny sponge</name>
    <dbReference type="NCBI Taxonomy" id="519541"/>
    <lineage>
        <taxon>Eukaryota</taxon>
        <taxon>Metazoa</taxon>
        <taxon>Porifera</taxon>
        <taxon>Demospongiae</taxon>
        <taxon>Heteroscleromorpha</taxon>
        <taxon>Tetractinellida</taxon>
        <taxon>Astrophorina</taxon>
        <taxon>Geodiidae</taxon>
        <taxon>Geodia</taxon>
    </lineage>
</organism>
<keyword evidence="2" id="KW-0808">Transferase</keyword>
<dbReference type="InterPro" id="IPR001763">
    <property type="entry name" value="Rhodanese-like_dom"/>
</dbReference>
<dbReference type="InterPro" id="IPR036873">
    <property type="entry name" value="Rhodanese-like_dom_sf"/>
</dbReference>
<feature type="domain" description="Rhodanese" evidence="4">
    <location>
        <begin position="21"/>
        <end position="128"/>
    </location>
</feature>
<dbReference type="CDD" id="cd01448">
    <property type="entry name" value="TST_Repeat_1"/>
    <property type="match status" value="1"/>
</dbReference>
<evidence type="ECO:0000259" key="4">
    <source>
        <dbReference type="PROSITE" id="PS50206"/>
    </source>
</evidence>
<dbReference type="SUPFAM" id="SSF52821">
    <property type="entry name" value="Rhodanese/Cell cycle control phosphatase"/>
    <property type="match status" value="2"/>
</dbReference>
<reference evidence="5" key="1">
    <citation type="submission" date="2023-03" db="EMBL/GenBank/DDBJ databases">
        <authorList>
            <person name="Steffen K."/>
            <person name="Cardenas P."/>
        </authorList>
    </citation>
    <scope>NUCLEOTIDE SEQUENCE</scope>
</reference>
<dbReference type="PANTHER" id="PTHR43855:SF1">
    <property type="entry name" value="THIOSULFATE SULFURTRANSFERASE"/>
    <property type="match status" value="1"/>
</dbReference>
<evidence type="ECO:0000256" key="1">
    <source>
        <dbReference type="ARBA" id="ARBA00022737"/>
    </source>
</evidence>
<keyword evidence="6" id="KW-1185">Reference proteome</keyword>
<dbReference type="Proteomes" id="UP001174909">
    <property type="component" value="Unassembled WGS sequence"/>
</dbReference>
<dbReference type="CDD" id="cd01449">
    <property type="entry name" value="TST_Repeat_2"/>
    <property type="match status" value="1"/>
</dbReference>
<dbReference type="PROSITE" id="PS00683">
    <property type="entry name" value="RHODANESE_2"/>
    <property type="match status" value="1"/>
</dbReference>
<dbReference type="Pfam" id="PF00581">
    <property type="entry name" value="Rhodanese"/>
    <property type="match status" value="2"/>
</dbReference>
<dbReference type="GO" id="GO:0004792">
    <property type="term" value="F:thiosulfate-cyanide sulfurtransferase activity"/>
    <property type="evidence" value="ECO:0007669"/>
    <property type="project" value="InterPro"/>
</dbReference>
<feature type="domain" description="Rhodanese" evidence="4">
    <location>
        <begin position="159"/>
        <end position="279"/>
    </location>
</feature>